<feature type="compositionally biased region" description="Polar residues" evidence="2">
    <location>
        <begin position="82"/>
        <end position="101"/>
    </location>
</feature>
<feature type="compositionally biased region" description="Polar residues" evidence="2">
    <location>
        <begin position="509"/>
        <end position="519"/>
    </location>
</feature>
<evidence type="ECO:0000256" key="2">
    <source>
        <dbReference type="SAM" id="MobiDB-lite"/>
    </source>
</evidence>
<dbReference type="PROSITE" id="PS00690">
    <property type="entry name" value="DEAH_ATP_HELICASE"/>
    <property type="match status" value="1"/>
</dbReference>
<dbReference type="SUPFAM" id="SSF52540">
    <property type="entry name" value="P-loop containing nucleoside triphosphate hydrolases"/>
    <property type="match status" value="2"/>
</dbReference>
<keyword evidence="1" id="KW-0378">Hydrolase</keyword>
<dbReference type="InterPro" id="IPR001650">
    <property type="entry name" value="Helicase_C-like"/>
</dbReference>
<dbReference type="PROSITE" id="PS51192">
    <property type="entry name" value="HELICASE_ATP_BIND_1"/>
    <property type="match status" value="1"/>
</dbReference>
<dbReference type="GO" id="GO:0016787">
    <property type="term" value="F:hydrolase activity"/>
    <property type="evidence" value="ECO:0007669"/>
    <property type="project" value="UniProtKB-KW"/>
</dbReference>
<evidence type="ECO:0000256" key="1">
    <source>
        <dbReference type="ARBA" id="ARBA00022801"/>
    </source>
</evidence>
<feature type="region of interest" description="Disordered" evidence="2">
    <location>
        <begin position="1"/>
        <end position="132"/>
    </location>
</feature>
<feature type="region of interest" description="Disordered" evidence="2">
    <location>
        <begin position="509"/>
        <end position="537"/>
    </location>
</feature>
<name>A0A6C0HVA6_9ZZZZ</name>
<accession>A0A6C0HVA6</accession>
<feature type="domain" description="Helicase ATP-binding" evidence="3">
    <location>
        <begin position="333"/>
        <end position="409"/>
    </location>
</feature>
<sequence length="1395" mass="159244">METQPSVKTIKTKKTQKKTNQDQPQTVKSPRKTQRRKKEPIPESTQEPIPESTQEPIPESTQEPIPNTAPEPVQEPVPNTSPKPISNTVQESAPGSTQESSPELPENSGRHESSGEFLRQNTDNDVGIGRILPKSRNVPENVLYPNIDDQDFQYKIAQKKEFADTRYDGRILDIEEESEKRCNAPFELMPHQLFVKNFMSMQTPYNSLLLYNGLGSGKSLTAIGVSEEMRTYMKQVGVHKRIVVLASPNVVNNFRLQLFDESKLRLENGIWTINSSIAQAILDEINPTHLKDMSKSRILANVQALIKTYYDFKGYVKFSNEISNALKPFPEGDPRRIRKIQSMFNNHLFVIDEVHNIRLTRDNDDLTTANYLYMIAKYAKNVRFVLLSATPMYNSYKEIIWLTNLMNVNDRRTEITNEQIFTKTGEFRTPVSSNELVGEALLRKKLMGYVSYVRGENPYTFPFRIYQSNLPKPSGNEPPIYPPLFMSKIGDIQKRVYQMALKQIQQRRTTVQSKPSASASGFPAVDASTPTSEMDVGSTNMNVATHILKDDVEVQKNMMTYLETLDNVGYEQLRVPIQTLNIVYQDIPAEKMDTQQNMDVATHILKDDSAKLGVQRNMDFFVGKLGLEQVVQITPEKRYKYQSNHSHFFEKQKLRPYSQKISTILDHIHGSTGIVMIYSEFIYGGVIPMALALEESGFARASRSQGKPSTSLFLEPPTPPIPGMYYTLITGDKDYSPNNVEDLAKINHPDNRNGEYVKVVIISRAGAEGLDFKNIRQVHIMEPWYNMSRIEQIIGRGVRNLSHCNLPIKERNVEIYMHASEMEEGISAADMYLYQLSFKKAIQIGRVSRVLKETSVDCVLNRGQANFTVEKMNQSLRIHTSTSEGDIDYQVGDQSYTAICDYSDKCDLQCQSNVPEETLEKTLGTNQFTYSTTFLKANQGRIIEIVRSLFSKQIYYPVDVLVQEIQKERNYPIEQIYYSLTYLIQNKNEYLLDKYGRLGHLINRGDIYAFQPIEITDERISVFDRTFPVEYKIPKIHITLSPTFAPVVGNEGTLPPKQTVQEEATIPTVPTFPTFPTFPTVPEEVETPMSYETILAQIQTDIETIETVSSKARSKTNKQSWDDYMHAGDLFSTLRDIFGMDLSTIQKYMIHHAIDSMSMSMKLILLNHFLVQSSGDSVVETEVYKYLNTCIHREEKSGREYLVLANEKNQVEIFKKSGEGNTWNAAQYTDIQMVQRTIIEPFRVSMTPLKEHTGKVLGIYLYEMTKERMTQAPIFKIKDFTKKTTSRNAKGENMKKAGKIREVELLKLALADIYPENELVQKENFSVSKYNQGNLNILLELVLRHGGQKTEGIQPIGQKTEGIQPIGQKTEGIMSDKKRMSMMSPETYAMLSILF</sequence>
<dbReference type="GO" id="GO:0005524">
    <property type="term" value="F:ATP binding"/>
    <property type="evidence" value="ECO:0007669"/>
    <property type="project" value="InterPro"/>
</dbReference>
<evidence type="ECO:0000259" key="3">
    <source>
        <dbReference type="PROSITE" id="PS51192"/>
    </source>
</evidence>
<proteinExistence type="predicted"/>
<feature type="compositionally biased region" description="Polar residues" evidence="2">
    <location>
        <begin position="43"/>
        <end position="65"/>
    </location>
</feature>
<dbReference type="InterPro" id="IPR002464">
    <property type="entry name" value="DNA/RNA_helicase_DEAH_CS"/>
</dbReference>
<feature type="compositionally biased region" description="Pro residues" evidence="2">
    <location>
        <begin position="67"/>
        <end position="81"/>
    </location>
</feature>
<dbReference type="Pfam" id="PF00176">
    <property type="entry name" value="SNF2-rel_dom"/>
    <property type="match status" value="1"/>
</dbReference>
<dbReference type="Pfam" id="PF00271">
    <property type="entry name" value="Helicase_C"/>
    <property type="match status" value="1"/>
</dbReference>
<reference evidence="4" key="1">
    <citation type="journal article" date="2020" name="Nature">
        <title>Giant virus diversity and host interactions through global metagenomics.</title>
        <authorList>
            <person name="Schulz F."/>
            <person name="Roux S."/>
            <person name="Paez-Espino D."/>
            <person name="Jungbluth S."/>
            <person name="Walsh D.A."/>
            <person name="Denef V.J."/>
            <person name="McMahon K.D."/>
            <person name="Konstantinidis K.T."/>
            <person name="Eloe-Fadrosh E.A."/>
            <person name="Kyrpides N.C."/>
            <person name="Woyke T."/>
        </authorList>
    </citation>
    <scope>NUCLEOTIDE SEQUENCE</scope>
    <source>
        <strain evidence="4">GVMAG-M-3300023184-16</strain>
    </source>
</reference>
<dbReference type="EMBL" id="MN740016">
    <property type="protein sequence ID" value="QHT84217.1"/>
    <property type="molecule type" value="Genomic_DNA"/>
</dbReference>
<dbReference type="Gene3D" id="3.40.50.300">
    <property type="entry name" value="P-loop containing nucleotide triphosphate hydrolases"/>
    <property type="match status" value="2"/>
</dbReference>
<organism evidence="4">
    <name type="scientific">viral metagenome</name>
    <dbReference type="NCBI Taxonomy" id="1070528"/>
    <lineage>
        <taxon>unclassified sequences</taxon>
        <taxon>metagenomes</taxon>
        <taxon>organismal metagenomes</taxon>
    </lineage>
</organism>
<evidence type="ECO:0000313" key="4">
    <source>
        <dbReference type="EMBL" id="QHT84217.1"/>
    </source>
</evidence>
<dbReference type="InterPro" id="IPR000330">
    <property type="entry name" value="SNF2_N"/>
</dbReference>
<dbReference type="InterPro" id="IPR027417">
    <property type="entry name" value="P-loop_NTPase"/>
</dbReference>
<dbReference type="InterPro" id="IPR014001">
    <property type="entry name" value="Helicase_ATP-bd"/>
</dbReference>
<dbReference type="CDD" id="cd18785">
    <property type="entry name" value="SF2_C"/>
    <property type="match status" value="1"/>
</dbReference>
<feature type="compositionally biased region" description="Polar residues" evidence="2">
    <location>
        <begin position="528"/>
        <end position="537"/>
    </location>
</feature>
<protein>
    <recommendedName>
        <fullName evidence="3">Helicase ATP-binding domain-containing protein</fullName>
    </recommendedName>
</protein>
<feature type="compositionally biased region" description="Basic residues" evidence="2">
    <location>
        <begin position="29"/>
        <end position="38"/>
    </location>
</feature>